<accession>A0A1I5PNE5</accession>
<sequence length="345" mass="35890">MNPKRRAAAVAVAGTVLGAVGLGAIAWPAGAKDAPELPAVSAEELVESVLRAEPPALTGTVEVDDDLGIPAVPGLSELDIDSAQVFTDGEGRGRVALRQDTGEKTIVHDGTTLWRYDSTDNSVVRTALPAGEKGKGHQAARDADPTALATDLLGQVRESSTVSVDGTATVADRAAYELVLTPKPTERTMLREVRVAVDAERRVPLRLSVLTNGTTEPALRVGFTDVEFGPQPAEWFTFTPPPGATVTEEQANREHGERPTGVEPRLVGEGWDTVLVTELPAAVPGGTGETDVSGLVARVGRPVSGAFGTGHVVTTKVGAALLTSDGRIAAGAVPEQVLMQALEQR</sequence>
<name>A0A1I5PNE5_9PSEU</name>
<dbReference type="InterPro" id="IPR052944">
    <property type="entry name" value="Sporulation_related"/>
</dbReference>
<dbReference type="EMBL" id="FOWW01000002">
    <property type="protein sequence ID" value="SFP35583.1"/>
    <property type="molecule type" value="Genomic_DNA"/>
</dbReference>
<dbReference type="RefSeq" id="WP_092529127.1">
    <property type="nucleotide sequence ID" value="NZ_FOWW01000002.1"/>
</dbReference>
<dbReference type="OrthoDB" id="4822274at2"/>
<dbReference type="Gene3D" id="2.50.20.10">
    <property type="entry name" value="Lipoprotein localisation LolA/LolB/LppX"/>
    <property type="match status" value="1"/>
</dbReference>
<dbReference type="Proteomes" id="UP000198727">
    <property type="component" value="Unassembled WGS sequence"/>
</dbReference>
<dbReference type="SUPFAM" id="SSF89392">
    <property type="entry name" value="Prokaryotic lipoproteins and lipoprotein localization factors"/>
    <property type="match status" value="1"/>
</dbReference>
<keyword evidence="2" id="KW-1185">Reference proteome</keyword>
<protein>
    <recommendedName>
        <fullName evidence="3">Outer membrane lipoprotein-sorting protein</fullName>
    </recommendedName>
</protein>
<dbReference type="PANTHER" id="PTHR37507:SF2">
    <property type="entry name" value="SPORULATION PROTEIN YDCC"/>
    <property type="match status" value="1"/>
</dbReference>
<gene>
    <name evidence="1" type="ORF">SAMN05421810_102346</name>
</gene>
<reference evidence="2" key="1">
    <citation type="submission" date="2016-10" db="EMBL/GenBank/DDBJ databases">
        <authorList>
            <person name="Varghese N."/>
            <person name="Submissions S."/>
        </authorList>
    </citation>
    <scope>NUCLEOTIDE SEQUENCE [LARGE SCALE GENOMIC DNA]</scope>
    <source>
        <strain evidence="2">CGMCC 4.5579</strain>
    </source>
</reference>
<dbReference type="InterPro" id="IPR029046">
    <property type="entry name" value="LolA/LolB/LppX"/>
</dbReference>
<dbReference type="STRING" id="587909.SAMN05421810_102346"/>
<dbReference type="PANTHER" id="PTHR37507">
    <property type="entry name" value="SPORULATION PROTEIN YDCC"/>
    <property type="match status" value="1"/>
</dbReference>
<dbReference type="AlphaFoldDB" id="A0A1I5PNE5"/>
<organism evidence="1 2">
    <name type="scientific">Amycolatopsis arida</name>
    <dbReference type="NCBI Taxonomy" id="587909"/>
    <lineage>
        <taxon>Bacteria</taxon>
        <taxon>Bacillati</taxon>
        <taxon>Actinomycetota</taxon>
        <taxon>Actinomycetes</taxon>
        <taxon>Pseudonocardiales</taxon>
        <taxon>Pseudonocardiaceae</taxon>
        <taxon>Amycolatopsis</taxon>
    </lineage>
</organism>
<evidence type="ECO:0000313" key="1">
    <source>
        <dbReference type="EMBL" id="SFP35583.1"/>
    </source>
</evidence>
<proteinExistence type="predicted"/>
<evidence type="ECO:0000313" key="2">
    <source>
        <dbReference type="Proteomes" id="UP000198727"/>
    </source>
</evidence>
<evidence type="ECO:0008006" key="3">
    <source>
        <dbReference type="Google" id="ProtNLM"/>
    </source>
</evidence>